<accession>A0A8S3UHJ6</accession>
<protein>
    <recommendedName>
        <fullName evidence="4">Immunoglobulin I-set domain-containing protein</fullName>
    </recommendedName>
</protein>
<keyword evidence="1" id="KW-0472">Membrane</keyword>
<name>A0A8S3UHJ6_MYTED</name>
<keyword evidence="1" id="KW-1133">Transmembrane helix</keyword>
<organism evidence="2 3">
    <name type="scientific">Mytilus edulis</name>
    <name type="common">Blue mussel</name>
    <dbReference type="NCBI Taxonomy" id="6550"/>
    <lineage>
        <taxon>Eukaryota</taxon>
        <taxon>Metazoa</taxon>
        <taxon>Spiralia</taxon>
        <taxon>Lophotrochozoa</taxon>
        <taxon>Mollusca</taxon>
        <taxon>Bivalvia</taxon>
        <taxon>Autobranchia</taxon>
        <taxon>Pteriomorphia</taxon>
        <taxon>Mytilida</taxon>
        <taxon>Mytiloidea</taxon>
        <taxon>Mytilidae</taxon>
        <taxon>Mytilinae</taxon>
        <taxon>Mytilus</taxon>
    </lineage>
</organism>
<comment type="caution">
    <text evidence="2">The sequence shown here is derived from an EMBL/GenBank/DDBJ whole genome shotgun (WGS) entry which is preliminary data.</text>
</comment>
<keyword evidence="3" id="KW-1185">Reference proteome</keyword>
<evidence type="ECO:0000313" key="3">
    <source>
        <dbReference type="Proteomes" id="UP000683360"/>
    </source>
</evidence>
<proteinExistence type="predicted"/>
<dbReference type="Proteomes" id="UP000683360">
    <property type="component" value="Unassembled WGS sequence"/>
</dbReference>
<dbReference type="EMBL" id="CAJPWZ010002595">
    <property type="protein sequence ID" value="CAG2241790.1"/>
    <property type="molecule type" value="Genomic_DNA"/>
</dbReference>
<reference evidence="2" key="1">
    <citation type="submission" date="2021-03" db="EMBL/GenBank/DDBJ databases">
        <authorList>
            <person name="Bekaert M."/>
        </authorList>
    </citation>
    <scope>NUCLEOTIDE SEQUENCE</scope>
</reference>
<gene>
    <name evidence="2" type="ORF">MEDL_53984</name>
</gene>
<evidence type="ECO:0008006" key="4">
    <source>
        <dbReference type="Google" id="ProtNLM"/>
    </source>
</evidence>
<dbReference type="AlphaFoldDB" id="A0A8S3UHJ6"/>
<feature type="transmembrane region" description="Helical" evidence="1">
    <location>
        <begin position="50"/>
        <end position="72"/>
    </location>
</feature>
<sequence length="165" mass="18905">MVSGFEIVINITEFSEEDVGNYTVNIINEFGSCDCTVQLLFKELLLLKRFLGIGYFIVPFILLGGDCLLQYFRSPLLQKKLKKVTLETDENDISRERIEMVESDNGYHTINEDNFRIEESEIENQSVLTSSGRALEIAEVPFTVAASVKMNYKLKKMIIYIRTAQ</sequence>
<evidence type="ECO:0000256" key="1">
    <source>
        <dbReference type="SAM" id="Phobius"/>
    </source>
</evidence>
<evidence type="ECO:0000313" key="2">
    <source>
        <dbReference type="EMBL" id="CAG2241790.1"/>
    </source>
</evidence>
<keyword evidence="1" id="KW-0812">Transmembrane</keyword>